<feature type="non-terminal residue" evidence="1">
    <location>
        <position position="1"/>
    </location>
</feature>
<gene>
    <name evidence="1" type="ORF">PHMEG_00022607</name>
</gene>
<evidence type="ECO:0000313" key="2">
    <source>
        <dbReference type="Proteomes" id="UP000198211"/>
    </source>
</evidence>
<accession>A0A225VJ22</accession>
<sequence length="132" mass="15853">RLDFLHTYLRRPRTDLDKHVEGYITMQADKSITLAIVYEHGIEGFNEQEAYNLLLYLSMAMETVKEIAELYDDYKDVICTCSKCAYYRSPKWLAERPEDMTRKELPWKSFHDVDDEVFEQIYEIYVPQHSRK</sequence>
<organism evidence="1 2">
    <name type="scientific">Phytophthora megakarya</name>
    <dbReference type="NCBI Taxonomy" id="4795"/>
    <lineage>
        <taxon>Eukaryota</taxon>
        <taxon>Sar</taxon>
        <taxon>Stramenopiles</taxon>
        <taxon>Oomycota</taxon>
        <taxon>Peronosporomycetes</taxon>
        <taxon>Peronosporales</taxon>
        <taxon>Peronosporaceae</taxon>
        <taxon>Phytophthora</taxon>
    </lineage>
</organism>
<keyword evidence="2" id="KW-1185">Reference proteome</keyword>
<protein>
    <submittedName>
        <fullName evidence="1">Uncharacterized protein</fullName>
    </submittedName>
</protein>
<dbReference type="Proteomes" id="UP000198211">
    <property type="component" value="Unassembled WGS sequence"/>
</dbReference>
<dbReference type="OrthoDB" id="129510at2759"/>
<proteinExistence type="predicted"/>
<reference evidence="2" key="1">
    <citation type="submission" date="2017-03" db="EMBL/GenBank/DDBJ databases">
        <title>Phytopthora megakarya and P. palmivora, two closely related causual agents of cacao black pod achieved similar genome size and gene model numbers by different mechanisms.</title>
        <authorList>
            <person name="Ali S."/>
            <person name="Shao J."/>
            <person name="Larry D.J."/>
            <person name="Kronmiller B."/>
            <person name="Shen D."/>
            <person name="Strem M.D."/>
            <person name="Melnick R.L."/>
            <person name="Guiltinan M.J."/>
            <person name="Tyler B.M."/>
            <person name="Meinhardt L.W."/>
            <person name="Bailey B.A."/>
        </authorList>
    </citation>
    <scope>NUCLEOTIDE SEQUENCE [LARGE SCALE GENOMIC DNA]</scope>
    <source>
        <strain evidence="2">zdho120</strain>
    </source>
</reference>
<comment type="caution">
    <text evidence="1">The sequence shown here is derived from an EMBL/GenBank/DDBJ whole genome shotgun (WGS) entry which is preliminary data.</text>
</comment>
<name>A0A225VJ22_9STRA</name>
<evidence type="ECO:0000313" key="1">
    <source>
        <dbReference type="EMBL" id="OWZ05322.1"/>
    </source>
</evidence>
<dbReference type="EMBL" id="NBNE01004490">
    <property type="protein sequence ID" value="OWZ05322.1"/>
    <property type="molecule type" value="Genomic_DNA"/>
</dbReference>
<dbReference type="AlphaFoldDB" id="A0A225VJ22"/>